<protein>
    <submittedName>
        <fullName evidence="1">Putative secreted protein</fullName>
    </submittedName>
</protein>
<dbReference type="AlphaFoldDB" id="A0A2M4D3P6"/>
<dbReference type="EMBL" id="GGFL01008005">
    <property type="protein sequence ID" value="MBW72183.1"/>
    <property type="molecule type" value="Transcribed_RNA"/>
</dbReference>
<name>A0A2M4D3P6_ANODA</name>
<evidence type="ECO:0000313" key="1">
    <source>
        <dbReference type="EMBL" id="MBW72183.1"/>
    </source>
</evidence>
<sequence length="66" mass="7009">MQPPVVEVAGSMVTLQVRALVLMERVAAAMVPGAAPQAVQSRMAAITCETRSDRTLETICFSTTLC</sequence>
<reference evidence="1" key="1">
    <citation type="submission" date="2018-01" db="EMBL/GenBank/DDBJ databases">
        <title>An insight into the sialome of Amazonian anophelines.</title>
        <authorList>
            <person name="Ribeiro J.M."/>
            <person name="Scarpassa V."/>
            <person name="Calvo E."/>
        </authorList>
    </citation>
    <scope>NUCLEOTIDE SEQUENCE</scope>
</reference>
<organism evidence="1">
    <name type="scientific">Anopheles darlingi</name>
    <name type="common">Mosquito</name>
    <dbReference type="NCBI Taxonomy" id="43151"/>
    <lineage>
        <taxon>Eukaryota</taxon>
        <taxon>Metazoa</taxon>
        <taxon>Ecdysozoa</taxon>
        <taxon>Arthropoda</taxon>
        <taxon>Hexapoda</taxon>
        <taxon>Insecta</taxon>
        <taxon>Pterygota</taxon>
        <taxon>Neoptera</taxon>
        <taxon>Endopterygota</taxon>
        <taxon>Diptera</taxon>
        <taxon>Nematocera</taxon>
        <taxon>Culicoidea</taxon>
        <taxon>Culicidae</taxon>
        <taxon>Anophelinae</taxon>
        <taxon>Anopheles</taxon>
    </lineage>
</organism>
<proteinExistence type="predicted"/>
<accession>A0A2M4D3P6</accession>